<dbReference type="Pfam" id="PF00425">
    <property type="entry name" value="Chorismate_bind"/>
    <property type="match status" value="1"/>
</dbReference>
<dbReference type="RefSeq" id="WP_251519480.1">
    <property type="nucleotide sequence ID" value="NZ_CP128355.1"/>
</dbReference>
<evidence type="ECO:0000313" key="8">
    <source>
        <dbReference type="Proteomes" id="UP001436297"/>
    </source>
</evidence>
<keyword evidence="8" id="KW-1185">Reference proteome</keyword>
<dbReference type="NCBIfam" id="TIGR00543">
    <property type="entry name" value="isochor_syn"/>
    <property type="match status" value="1"/>
</dbReference>
<sequence>MTFDVKESEIVEAVYESKRNWVSVEAKLNFELDPTLLFHITEDNKGDRFYFKKNDNETAFFGYNAIKRFKNDFENKQSIFREWEKYRNDIELIHPESDKHHLKICGGFQFTAHKSGDEWREFGINHFVLPEVLVTIEDGCTFITYTVETSEFDIESFKHVIRQLSQTDITLDQEMGNVKRIEDIYKDEWRDLVKETIETLDDKKKIVLARRRIVQFDKDISIPTILRQALQAEHNSYLFVLESQNSVFFSQTPEQLMEVNEDVLSTKAVAGTIKRTHQEQLDNANIEQFLQDEKNLNEHRFVVESILNDIEPYVEEVSFNKRPQILANDHLYHLYTMIHGNLSKKSYIGLLDRLHPTPALGGYPKDEAVEYIEQLEFGTRGLYGAPVGYIDMYNSCEFIVAIRSMLIKKNRTTLFAGCGIVSDSDADSEVNETAMKFIPMMRALGVDNYDQP</sequence>
<evidence type="ECO:0000256" key="5">
    <source>
        <dbReference type="ARBA" id="ARBA00041564"/>
    </source>
</evidence>
<dbReference type="EC" id="5.4.4.2" evidence="3"/>
<proteinExistence type="inferred from homology"/>
<comment type="catalytic activity">
    <reaction evidence="1">
        <text>chorismate = isochorismate</text>
        <dbReference type="Rhea" id="RHEA:18985"/>
        <dbReference type="ChEBI" id="CHEBI:29748"/>
        <dbReference type="ChEBI" id="CHEBI:29780"/>
        <dbReference type="EC" id="5.4.4.2"/>
    </reaction>
</comment>
<evidence type="ECO:0000313" key="7">
    <source>
        <dbReference type="EMBL" id="XAF69734.1"/>
    </source>
</evidence>
<comment type="similarity">
    <text evidence="2">Belongs to the isochorismate synthase family.</text>
</comment>
<accession>A0ABZ3EBQ9</accession>
<evidence type="ECO:0000256" key="2">
    <source>
        <dbReference type="ARBA" id="ARBA00005297"/>
    </source>
</evidence>
<dbReference type="Proteomes" id="UP001436297">
    <property type="component" value="Chromosome"/>
</dbReference>
<dbReference type="PANTHER" id="PTHR42839:SF1">
    <property type="entry name" value="ISOCHORISMATE SYNTHASE MENF"/>
    <property type="match status" value="1"/>
</dbReference>
<reference evidence="7 8" key="1">
    <citation type="journal article" date="2024" name="Pathogens">
        <title>Staphylococcus hsinchuensis sp. nov., Isolated from Soymilk.</title>
        <authorList>
            <person name="Wang Y.T."/>
            <person name="Lin Y.C."/>
            <person name="Hsieh Y.H."/>
            <person name="Lin Y.T."/>
            <person name="Hamada M."/>
            <person name="Chen C.C."/>
            <person name="Liou J.S."/>
            <person name="Lee A.Y."/>
            <person name="Zhang W.L."/>
            <person name="Chen Y.T."/>
            <person name="Huang C.H."/>
        </authorList>
    </citation>
    <scope>NUCLEOTIDE SEQUENCE [LARGE SCALE GENOMIC DNA]</scope>
    <source>
        <strain evidence="7 8">H164</strain>
    </source>
</reference>
<dbReference type="InterPro" id="IPR015890">
    <property type="entry name" value="Chorismate_C"/>
</dbReference>
<dbReference type="InterPro" id="IPR005801">
    <property type="entry name" value="ADC_synthase"/>
</dbReference>
<evidence type="ECO:0000256" key="3">
    <source>
        <dbReference type="ARBA" id="ARBA00012824"/>
    </source>
</evidence>
<gene>
    <name evidence="7" type="ORF">QQM35_06570</name>
</gene>
<dbReference type="EMBL" id="CP128355">
    <property type="protein sequence ID" value="XAF69734.1"/>
    <property type="molecule type" value="Genomic_DNA"/>
</dbReference>
<dbReference type="PANTHER" id="PTHR42839">
    <property type="entry name" value="ISOCHORISMATE SYNTHASE ENTC"/>
    <property type="match status" value="1"/>
</dbReference>
<evidence type="ECO:0000259" key="6">
    <source>
        <dbReference type="Pfam" id="PF00425"/>
    </source>
</evidence>
<dbReference type="GO" id="GO:0008909">
    <property type="term" value="F:isochorismate synthase activity"/>
    <property type="evidence" value="ECO:0007669"/>
    <property type="project" value="UniProtKB-EC"/>
</dbReference>
<dbReference type="Gene3D" id="3.60.120.10">
    <property type="entry name" value="Anthranilate synthase"/>
    <property type="match status" value="1"/>
</dbReference>
<keyword evidence="4 7" id="KW-0413">Isomerase</keyword>
<dbReference type="InterPro" id="IPR004561">
    <property type="entry name" value="IsoChor_synthase"/>
</dbReference>
<name>A0ABZ3EBQ9_9STAP</name>
<protein>
    <recommendedName>
        <fullName evidence="3">isochorismate synthase</fullName>
        <ecNumber evidence="3">5.4.4.2</ecNumber>
    </recommendedName>
    <alternativeName>
        <fullName evidence="5">Isochorismate mutase</fullName>
    </alternativeName>
</protein>
<evidence type="ECO:0000256" key="4">
    <source>
        <dbReference type="ARBA" id="ARBA00023235"/>
    </source>
</evidence>
<dbReference type="SUPFAM" id="SSF56322">
    <property type="entry name" value="ADC synthase"/>
    <property type="match status" value="1"/>
</dbReference>
<evidence type="ECO:0000256" key="1">
    <source>
        <dbReference type="ARBA" id="ARBA00000799"/>
    </source>
</evidence>
<feature type="domain" description="Chorismate-utilising enzyme C-terminal" evidence="6">
    <location>
        <begin position="186"/>
        <end position="436"/>
    </location>
</feature>
<organism evidence="7 8">
    <name type="scientific">Staphylococcus hsinchuensis</name>
    <dbReference type="NCBI Taxonomy" id="3051183"/>
    <lineage>
        <taxon>Bacteria</taxon>
        <taxon>Bacillati</taxon>
        <taxon>Bacillota</taxon>
        <taxon>Bacilli</taxon>
        <taxon>Bacillales</taxon>
        <taxon>Staphylococcaceae</taxon>
        <taxon>Staphylococcus</taxon>
    </lineage>
</organism>